<dbReference type="eggNOG" id="COG0602">
    <property type="taxonomic scope" value="Bacteria"/>
</dbReference>
<dbReference type="PANTHER" id="PTHR30352:SF2">
    <property type="entry name" value="ANAEROBIC RIBONUCLEOSIDE-TRIPHOSPHATE REDUCTASE-ACTIVATING PROTEIN"/>
    <property type="match status" value="1"/>
</dbReference>
<dbReference type="GO" id="GO:0004748">
    <property type="term" value="F:ribonucleoside-diphosphate reductase activity, thioredoxin disulfide as acceptor"/>
    <property type="evidence" value="ECO:0007669"/>
    <property type="project" value="TreeGrafter"/>
</dbReference>
<dbReference type="SUPFAM" id="SSF102114">
    <property type="entry name" value="Radical SAM enzymes"/>
    <property type="match status" value="1"/>
</dbReference>
<dbReference type="SFLD" id="SFLDG01063">
    <property type="entry name" value="activating_enzymes__group_1"/>
    <property type="match status" value="1"/>
</dbReference>
<dbReference type="InterPro" id="IPR012837">
    <property type="entry name" value="NrdG"/>
</dbReference>
<dbReference type="Gene3D" id="3.20.20.70">
    <property type="entry name" value="Aldolase class I"/>
    <property type="match status" value="1"/>
</dbReference>
<gene>
    <name evidence="7" type="ORF">MITSMUL_03830</name>
</gene>
<dbReference type="GO" id="GO:0051539">
    <property type="term" value="F:4 iron, 4 sulfur cluster binding"/>
    <property type="evidence" value="ECO:0007669"/>
    <property type="project" value="UniProtKB-KW"/>
</dbReference>
<keyword evidence="4" id="KW-0479">Metal-binding</keyword>
<evidence type="ECO:0000313" key="7">
    <source>
        <dbReference type="EMBL" id="EEX69779.1"/>
    </source>
</evidence>
<comment type="caution">
    <text evidence="7">The sequence shown here is derived from an EMBL/GenBank/DDBJ whole genome shotgun (WGS) entry which is preliminary data.</text>
</comment>
<protein>
    <submittedName>
        <fullName evidence="7">Radical SAM domain protein</fullName>
    </submittedName>
</protein>
<dbReference type="SFLD" id="SFLDF00299">
    <property type="entry name" value="anaerobic_ribonucleoside-triph"/>
    <property type="match status" value="1"/>
</dbReference>
<comment type="cofactor">
    <cofactor evidence="1">
        <name>[4Fe-4S] cluster</name>
        <dbReference type="ChEBI" id="CHEBI:49883"/>
    </cofactor>
</comment>
<evidence type="ECO:0000256" key="1">
    <source>
        <dbReference type="ARBA" id="ARBA00001966"/>
    </source>
</evidence>
<dbReference type="PATRIC" id="fig|500635.8.peg.1194"/>
<keyword evidence="2" id="KW-0004">4Fe-4S</keyword>
<evidence type="ECO:0000256" key="2">
    <source>
        <dbReference type="ARBA" id="ARBA00022485"/>
    </source>
</evidence>
<dbReference type="InterPro" id="IPR034457">
    <property type="entry name" value="Organic_radical-activating"/>
</dbReference>
<dbReference type="GeneID" id="93480954"/>
<reference evidence="7" key="1">
    <citation type="submission" date="2009-09" db="EMBL/GenBank/DDBJ databases">
        <authorList>
            <person name="Weinstock G."/>
            <person name="Sodergren E."/>
            <person name="Clifton S."/>
            <person name="Fulton L."/>
            <person name="Fulton B."/>
            <person name="Courtney L."/>
            <person name="Fronick C."/>
            <person name="Harrison M."/>
            <person name="Strong C."/>
            <person name="Farmer C."/>
            <person name="Delahaunty K."/>
            <person name="Markovic C."/>
            <person name="Hall O."/>
            <person name="Minx P."/>
            <person name="Tomlinson C."/>
            <person name="Mitreva M."/>
            <person name="Nelson J."/>
            <person name="Hou S."/>
            <person name="Wollam A."/>
            <person name="Pepin K.H."/>
            <person name="Johnson M."/>
            <person name="Bhonagiri V."/>
            <person name="Nash W.E."/>
            <person name="Warren W."/>
            <person name="Chinwalla A."/>
            <person name="Mardis E.R."/>
            <person name="Wilson R.K."/>
        </authorList>
    </citation>
    <scope>NUCLEOTIDE SEQUENCE [LARGE SCALE GENOMIC DNA]</scope>
    <source>
        <strain evidence="7">DSM 20544</strain>
    </source>
</reference>
<dbReference type="InterPro" id="IPR013785">
    <property type="entry name" value="Aldolase_TIM"/>
</dbReference>
<organism evidence="7 8">
    <name type="scientific">Mitsuokella multacida DSM 20544</name>
    <dbReference type="NCBI Taxonomy" id="500635"/>
    <lineage>
        <taxon>Bacteria</taxon>
        <taxon>Bacillati</taxon>
        <taxon>Bacillota</taxon>
        <taxon>Negativicutes</taxon>
        <taxon>Selenomonadales</taxon>
        <taxon>Selenomonadaceae</taxon>
        <taxon>Mitsuokella</taxon>
    </lineage>
</organism>
<dbReference type="STRING" id="500635.MITSMUL_03830"/>
<dbReference type="GO" id="GO:0043365">
    <property type="term" value="F:[formate-C-acetyltransferase]-activating enzyme activity"/>
    <property type="evidence" value="ECO:0007669"/>
    <property type="project" value="InterPro"/>
</dbReference>
<name>C9KKX9_9FIRM</name>
<evidence type="ECO:0000256" key="6">
    <source>
        <dbReference type="ARBA" id="ARBA00023014"/>
    </source>
</evidence>
<dbReference type="GO" id="GO:0046872">
    <property type="term" value="F:metal ion binding"/>
    <property type="evidence" value="ECO:0007669"/>
    <property type="project" value="UniProtKB-KW"/>
</dbReference>
<keyword evidence="8" id="KW-1185">Reference proteome</keyword>
<evidence type="ECO:0000256" key="5">
    <source>
        <dbReference type="ARBA" id="ARBA00023004"/>
    </source>
</evidence>
<dbReference type="InterPro" id="IPR058240">
    <property type="entry name" value="rSAM_sf"/>
</dbReference>
<keyword evidence="3" id="KW-0949">S-adenosyl-L-methionine</keyword>
<dbReference type="InterPro" id="IPR007197">
    <property type="entry name" value="rSAM"/>
</dbReference>
<dbReference type="PANTHER" id="PTHR30352">
    <property type="entry name" value="PYRUVATE FORMATE-LYASE-ACTIVATING ENZYME"/>
    <property type="match status" value="1"/>
</dbReference>
<evidence type="ECO:0000256" key="4">
    <source>
        <dbReference type="ARBA" id="ARBA00022723"/>
    </source>
</evidence>
<dbReference type="RefSeq" id="WP_005840140.1">
    <property type="nucleotide sequence ID" value="NZ_GG697141.2"/>
</dbReference>
<keyword evidence="6" id="KW-0411">Iron-sulfur</keyword>
<dbReference type="HOGENOM" id="CLU_089926_1_0_9"/>
<sequence length="213" mass="23735">MSCSQTVNIARILYPVRALGPGNRLGIWLAGCPRRCPGCSNPELWQAQAGQALSQERLQELLRPFLSREDLGGVVVTGGDPFFQADALLPLLAYLDRSVPDILVYTGYTYQQLLHLGKSARACLQHIGVLIDGPYRQEENDGHPLKGSANQQIYFLRPELRPRYEAYLEGPSHPVQNFTMKHGIISVGIHRRDFADAVAQQAKKKGIILHDRP</sequence>
<accession>C9KKX9</accession>
<dbReference type="EMBL" id="ABWK02000009">
    <property type="protein sequence ID" value="EEX69779.1"/>
    <property type="molecule type" value="Genomic_DNA"/>
</dbReference>
<keyword evidence="5" id="KW-0408">Iron</keyword>
<dbReference type="Pfam" id="PF13353">
    <property type="entry name" value="Fer4_12"/>
    <property type="match status" value="1"/>
</dbReference>
<dbReference type="SFLD" id="SFLDG01066">
    <property type="entry name" value="organic_radical-activating_enz"/>
    <property type="match status" value="1"/>
</dbReference>
<dbReference type="Proteomes" id="UP000003671">
    <property type="component" value="Unassembled WGS sequence"/>
</dbReference>
<evidence type="ECO:0000313" key="8">
    <source>
        <dbReference type="Proteomes" id="UP000003671"/>
    </source>
</evidence>
<dbReference type="AlphaFoldDB" id="C9KKX9"/>
<evidence type="ECO:0000256" key="3">
    <source>
        <dbReference type="ARBA" id="ARBA00022691"/>
    </source>
</evidence>
<dbReference type="CDD" id="cd01335">
    <property type="entry name" value="Radical_SAM"/>
    <property type="match status" value="1"/>
</dbReference>
<proteinExistence type="predicted"/>
<dbReference type="SFLD" id="SFLDS00029">
    <property type="entry name" value="Radical_SAM"/>
    <property type="match status" value="1"/>
</dbReference>